<comment type="caution">
    <text evidence="2">The sequence shown here is derived from an EMBL/GenBank/DDBJ whole genome shotgun (WGS) entry which is preliminary data.</text>
</comment>
<protein>
    <submittedName>
        <fullName evidence="2">Uncharacterized protein</fullName>
    </submittedName>
</protein>
<feature type="non-terminal residue" evidence="2">
    <location>
        <position position="1"/>
    </location>
</feature>
<name>A0A2S4PS37_9PEZI</name>
<dbReference type="STRING" id="225359.A0A2S4PS37"/>
<dbReference type="Proteomes" id="UP000237438">
    <property type="component" value="Unassembled WGS sequence"/>
</dbReference>
<feature type="compositionally biased region" description="Basic and acidic residues" evidence="1">
    <location>
        <begin position="13"/>
        <end position="43"/>
    </location>
</feature>
<sequence>ASLTLLPSKKQQRKIDKNNEQAQKRLDNIKAQKEKLSKQVEKLDATQDDIEKRLAEGNQEEEISAKDDESDILSIPSNDELQWPTEDIIKVGNLDGLAITTTAPKIDVHVQSRSEQLAQLSSNDYKLNFGNVIKEVNGWDFKVIQIDSVKLSQTLTKFIEVGSIIHKLTPDELTIVANHKGKYANKEERLVDKVDNSIIPKTIAGLMANGTKFLDAVIYLSMEPSRRPKPSPTDMEPDDEGNLDLPTYDDLVKLTTYMFVVFFYILIRAHSPSDTGDYKGQPMPKFITTILGVHDAIGEIVDYLASFDLQKIDPAWVQNVPAKNISQEAINRFGLGVAGYRLVSVFNIVKPDIYAESQVGSNQKDIKNKPEYLDEAVIVARSFVTAGHCWDFHPATRNPNIITRYGNINKNASNLLLECYTKETLAELIKIKKLAVMPKYDPSHTNYKLWDKSMIYVATKPIFKREEHRVI</sequence>
<dbReference type="OrthoDB" id="4953202at2759"/>
<evidence type="ECO:0000313" key="3">
    <source>
        <dbReference type="Proteomes" id="UP000237438"/>
    </source>
</evidence>
<dbReference type="AlphaFoldDB" id="A0A2S4PS37"/>
<feature type="region of interest" description="Disordered" evidence="1">
    <location>
        <begin position="1"/>
        <end position="43"/>
    </location>
</feature>
<evidence type="ECO:0000313" key="2">
    <source>
        <dbReference type="EMBL" id="POS84847.1"/>
    </source>
</evidence>
<keyword evidence="3" id="KW-1185">Reference proteome</keyword>
<dbReference type="EMBL" id="PEDP01000834">
    <property type="protein sequence ID" value="POS84847.1"/>
    <property type="molecule type" value="Genomic_DNA"/>
</dbReference>
<organism evidence="2 3">
    <name type="scientific">Erysiphe pulchra</name>
    <dbReference type="NCBI Taxonomy" id="225359"/>
    <lineage>
        <taxon>Eukaryota</taxon>
        <taxon>Fungi</taxon>
        <taxon>Dikarya</taxon>
        <taxon>Ascomycota</taxon>
        <taxon>Pezizomycotina</taxon>
        <taxon>Leotiomycetes</taxon>
        <taxon>Erysiphales</taxon>
        <taxon>Erysiphaceae</taxon>
        <taxon>Erysiphe</taxon>
    </lineage>
</organism>
<reference evidence="2 3" key="1">
    <citation type="submission" date="2017-10" db="EMBL/GenBank/DDBJ databases">
        <title>Development of genomic resources for the powdery mildew, Erysiphe pulchra.</title>
        <authorList>
            <person name="Wadl P.A."/>
            <person name="Mack B.M."/>
            <person name="Moore G."/>
            <person name="Beltz S.B."/>
        </authorList>
    </citation>
    <scope>NUCLEOTIDE SEQUENCE [LARGE SCALE GENOMIC DNA]</scope>
    <source>
        <strain evidence="2">Cflorida</strain>
    </source>
</reference>
<accession>A0A2S4PS37</accession>
<evidence type="ECO:0000256" key="1">
    <source>
        <dbReference type="SAM" id="MobiDB-lite"/>
    </source>
</evidence>
<proteinExistence type="predicted"/>
<gene>
    <name evidence="2" type="ORF">EPUL_002432</name>
</gene>